<dbReference type="GO" id="GO:0016780">
    <property type="term" value="F:phosphotransferase activity, for other substituted phosphate groups"/>
    <property type="evidence" value="ECO:0007669"/>
    <property type="project" value="InterPro"/>
</dbReference>
<evidence type="ECO:0000313" key="4">
    <source>
        <dbReference type="EMBL" id="GAM72896.1"/>
    </source>
</evidence>
<feature type="transmembrane region" description="Helical" evidence="3">
    <location>
        <begin position="81"/>
        <end position="103"/>
    </location>
</feature>
<dbReference type="Proteomes" id="UP000031666">
    <property type="component" value="Unassembled WGS sequence"/>
</dbReference>
<feature type="transmembrane region" description="Helical" evidence="3">
    <location>
        <begin position="36"/>
        <end position="60"/>
    </location>
</feature>
<dbReference type="Gene3D" id="1.20.120.1760">
    <property type="match status" value="1"/>
</dbReference>
<evidence type="ECO:0000256" key="3">
    <source>
        <dbReference type="SAM" id="Phobius"/>
    </source>
</evidence>
<dbReference type="EMBL" id="BBSC01000001">
    <property type="protein sequence ID" value="GAM72896.1"/>
    <property type="molecule type" value="Genomic_DNA"/>
</dbReference>
<dbReference type="GO" id="GO:0016020">
    <property type="term" value="C:membrane"/>
    <property type="evidence" value="ECO:0007669"/>
    <property type="project" value="InterPro"/>
</dbReference>
<evidence type="ECO:0000313" key="5">
    <source>
        <dbReference type="Proteomes" id="UP000031666"/>
    </source>
</evidence>
<gene>
    <name evidence="4" type="ORF">JCM19241_2351</name>
</gene>
<dbReference type="STRING" id="1481914.JCM19241_2351"/>
<reference evidence="4 5" key="1">
    <citation type="submission" date="2015-01" db="EMBL/GenBank/DDBJ databases">
        <title>Vibrio sp. C94 JCM 19241 whole genome shotgun sequence.</title>
        <authorList>
            <person name="Sawabe T."/>
            <person name="Meirelles P."/>
            <person name="Feng G."/>
            <person name="Sayaka M."/>
            <person name="Hattori M."/>
            <person name="Ohkuma M."/>
        </authorList>
    </citation>
    <scope>NUCLEOTIDE SEQUENCE [LARGE SCALE GENOMIC DNA]</scope>
    <source>
        <strain evidence="5">JCM 19241</strain>
    </source>
</reference>
<reference evidence="4 5" key="2">
    <citation type="submission" date="2015-01" db="EMBL/GenBank/DDBJ databases">
        <authorList>
            <consortium name="NBRP consortium"/>
            <person name="Sawabe T."/>
            <person name="Meirelles P."/>
            <person name="Feng G."/>
            <person name="Sayaka M."/>
            <person name="Hattori M."/>
            <person name="Ohkuma M."/>
        </authorList>
    </citation>
    <scope>NUCLEOTIDE SEQUENCE [LARGE SCALE GENOMIC DNA]</scope>
    <source>
        <strain evidence="5">JCM 19241</strain>
    </source>
</reference>
<proteinExistence type="inferred from homology"/>
<comment type="similarity">
    <text evidence="2">Belongs to the CDP-alcohol phosphatidyltransferase class-I family.</text>
</comment>
<dbReference type="InterPro" id="IPR048254">
    <property type="entry name" value="CDP_ALCOHOL_P_TRANSF_CS"/>
</dbReference>
<accession>A0A0B8Q308</accession>
<keyword evidence="3" id="KW-1133">Transmembrane helix</keyword>
<keyword evidence="1 2" id="KW-0808">Transferase</keyword>
<feature type="transmembrane region" description="Helical" evidence="3">
    <location>
        <begin position="147"/>
        <end position="167"/>
    </location>
</feature>
<name>A0A0B8Q308_9VIBR</name>
<protein>
    <submittedName>
        <fullName evidence="4">Putative phosphatidylglycerophosphate synthase</fullName>
    </submittedName>
</protein>
<feature type="transmembrane region" description="Helical" evidence="3">
    <location>
        <begin position="173"/>
        <end position="194"/>
    </location>
</feature>
<dbReference type="AlphaFoldDB" id="A0A0B8Q308"/>
<sequence length="233" mass="25721">MLDSYSIKLIRWPLAQSAKLLDKCGATANQITLTGFLIGCMALPMLALEQYTVALVFIVLNRIFDGLDGALARRQGISDAGGFLDISLDFLFYSLVPFGFVLANPEANAIAGAFLIFSFIGTGSSFLAFAVMAGKRGIDNPVYKHKSLYYMSGLTEGTETIACFILLCLVPQHFALIAYIFGALCWFTTFTRIYSGYHTLQQSDEPPVEAFLCIKLPENPLQNYSIYLESYFS</sequence>
<dbReference type="InterPro" id="IPR000462">
    <property type="entry name" value="CDP-OH_P_trans"/>
</dbReference>
<dbReference type="GO" id="GO:0008654">
    <property type="term" value="P:phospholipid biosynthetic process"/>
    <property type="evidence" value="ECO:0007669"/>
    <property type="project" value="InterPro"/>
</dbReference>
<keyword evidence="3" id="KW-0812">Transmembrane</keyword>
<dbReference type="InterPro" id="IPR043130">
    <property type="entry name" value="CDP-OH_PTrfase_TM_dom"/>
</dbReference>
<comment type="caution">
    <text evidence="4">The sequence shown here is derived from an EMBL/GenBank/DDBJ whole genome shotgun (WGS) entry which is preliminary data.</text>
</comment>
<evidence type="ECO:0000256" key="1">
    <source>
        <dbReference type="ARBA" id="ARBA00022679"/>
    </source>
</evidence>
<dbReference type="PROSITE" id="PS00379">
    <property type="entry name" value="CDP_ALCOHOL_P_TRANSF"/>
    <property type="match status" value="1"/>
</dbReference>
<feature type="transmembrane region" description="Helical" evidence="3">
    <location>
        <begin position="109"/>
        <end position="135"/>
    </location>
</feature>
<dbReference type="Pfam" id="PF01066">
    <property type="entry name" value="CDP-OH_P_transf"/>
    <property type="match status" value="1"/>
</dbReference>
<evidence type="ECO:0000256" key="2">
    <source>
        <dbReference type="RuleBase" id="RU003750"/>
    </source>
</evidence>
<keyword evidence="3" id="KW-0472">Membrane</keyword>
<organism evidence="4 5">
    <name type="scientific">Vibrio ishigakensis</name>
    <dbReference type="NCBI Taxonomy" id="1481914"/>
    <lineage>
        <taxon>Bacteria</taxon>
        <taxon>Pseudomonadati</taxon>
        <taxon>Pseudomonadota</taxon>
        <taxon>Gammaproteobacteria</taxon>
        <taxon>Vibrionales</taxon>
        <taxon>Vibrionaceae</taxon>
        <taxon>Vibrio</taxon>
    </lineage>
</organism>